<dbReference type="STRING" id="55188.A0A2H5QAA0"/>
<dbReference type="EMBL" id="BDQV01000274">
    <property type="protein sequence ID" value="GAY61564.1"/>
    <property type="molecule type" value="Genomic_DNA"/>
</dbReference>
<evidence type="ECO:0000313" key="1">
    <source>
        <dbReference type="EMBL" id="GAY61564.1"/>
    </source>
</evidence>
<organism evidence="1 2">
    <name type="scientific">Citrus unshiu</name>
    <name type="common">Satsuma mandarin</name>
    <name type="synonym">Citrus nobilis var. unshiu</name>
    <dbReference type="NCBI Taxonomy" id="55188"/>
    <lineage>
        <taxon>Eukaryota</taxon>
        <taxon>Viridiplantae</taxon>
        <taxon>Streptophyta</taxon>
        <taxon>Embryophyta</taxon>
        <taxon>Tracheophyta</taxon>
        <taxon>Spermatophyta</taxon>
        <taxon>Magnoliopsida</taxon>
        <taxon>eudicotyledons</taxon>
        <taxon>Gunneridae</taxon>
        <taxon>Pentapetalae</taxon>
        <taxon>rosids</taxon>
        <taxon>malvids</taxon>
        <taxon>Sapindales</taxon>
        <taxon>Rutaceae</taxon>
        <taxon>Aurantioideae</taxon>
        <taxon>Citrus</taxon>
    </lineage>
</organism>
<dbReference type="Proteomes" id="UP000236630">
    <property type="component" value="Unassembled WGS sequence"/>
</dbReference>
<reference evidence="1 2" key="1">
    <citation type="journal article" date="2017" name="Front. Genet.">
        <title>Draft sequencing of the heterozygous diploid genome of Satsuma (Citrus unshiu Marc.) using a hybrid assembly approach.</title>
        <authorList>
            <person name="Shimizu T."/>
            <person name="Tanizawa Y."/>
            <person name="Mochizuki T."/>
            <person name="Nagasaki H."/>
            <person name="Yoshioka T."/>
            <person name="Toyoda A."/>
            <person name="Fujiyama A."/>
            <person name="Kaminuma E."/>
            <person name="Nakamura Y."/>
        </authorList>
    </citation>
    <scope>NUCLEOTIDE SEQUENCE [LARGE SCALE GENOMIC DNA]</scope>
    <source>
        <strain evidence="2">cv. Miyagawa wase</strain>
    </source>
</reference>
<accession>A0A2H5QAA0</accession>
<proteinExistence type="predicted"/>
<comment type="caution">
    <text evidence="1">The sequence shown here is derived from an EMBL/GenBank/DDBJ whole genome shotgun (WGS) entry which is preliminary data.</text>
</comment>
<evidence type="ECO:0000313" key="2">
    <source>
        <dbReference type="Proteomes" id="UP000236630"/>
    </source>
</evidence>
<dbReference type="AlphaFoldDB" id="A0A2H5QAA0"/>
<keyword evidence="2" id="KW-1185">Reference proteome</keyword>
<name>A0A2H5QAA0_CITUN</name>
<protein>
    <submittedName>
        <fullName evidence="1">Uncharacterized protein</fullName>
    </submittedName>
</protein>
<sequence>MCEVISKRLIGLKFSYKRKLVLQDLHGRRVRVNYAADRNRGYGGGGFGGGGYGGGGYGGGGGGYGGGGYGGGGGGYGSNYGGNSGVYGGGANTGSGSNAGYDGAGDSMGGNFGGYGSGSPNFGVTGGSGSGNNAGYDGAADSIWVENLGGLMGSGEVKFGWLLVGGRSVLLIRWVGMMKIPAFGRPLRLTLEALMLRLGRKVLRSVLDGSLVSGLG</sequence>
<gene>
    <name evidence="1" type="ORF">CUMW_210950</name>
</gene>